<evidence type="ECO:0000313" key="2">
    <source>
        <dbReference type="Proteomes" id="UP000019146"/>
    </source>
</evidence>
<protein>
    <submittedName>
        <fullName evidence="1">Uncharacterized protein</fullName>
    </submittedName>
</protein>
<dbReference type="EMBL" id="CP012747">
    <property type="protein sequence ID" value="ALL67473.1"/>
    <property type="molecule type" value="Genomic_DNA"/>
</dbReference>
<reference evidence="1 2" key="1">
    <citation type="journal article" date="2014" name="Genome Announc.">
        <title>Draft Genome Sequence of the Haloacid-Degrading Burkholderia caribensis Strain MBA4.</title>
        <authorList>
            <person name="Pan Y."/>
            <person name="Kong K.F."/>
            <person name="Tsang J.S."/>
        </authorList>
    </citation>
    <scope>NUCLEOTIDE SEQUENCE [LARGE SCALE GENOMIC DNA]</scope>
    <source>
        <strain evidence="1 2">MBA4</strain>
    </source>
</reference>
<organism evidence="1 2">
    <name type="scientific">Paraburkholderia caribensis MBA4</name>
    <dbReference type="NCBI Taxonomy" id="1323664"/>
    <lineage>
        <taxon>Bacteria</taxon>
        <taxon>Pseudomonadati</taxon>
        <taxon>Pseudomonadota</taxon>
        <taxon>Betaproteobacteria</taxon>
        <taxon>Burkholderiales</taxon>
        <taxon>Burkholderiaceae</taxon>
        <taxon>Paraburkholderia</taxon>
    </lineage>
</organism>
<dbReference type="RefSeq" id="WP_036000321.1">
    <property type="nucleotide sequence ID" value="NZ_CP012747.1"/>
</dbReference>
<dbReference type="AlphaFoldDB" id="A0A0P0RG20"/>
<gene>
    <name evidence="1" type="ORF">K788_0005366</name>
</gene>
<evidence type="ECO:0000313" key="1">
    <source>
        <dbReference type="EMBL" id="ALL67473.1"/>
    </source>
</evidence>
<dbReference type="GeneID" id="69971300"/>
<accession>A0A0P0RG20</accession>
<name>A0A0P0RG20_9BURK</name>
<sequence length="145" mass="15739">MELQIIAIGSDQVNETAGKFFHSGSVVITDLPPSDSPISWSASTAKIHVFVSDGFLPTTGLRVSNFEIVPLTGFAVSIVAIHEFGSGEYGDRGFAGFYRLALDSEWPANWDMVYGLIVRREDTVHNLHYEGRTLVKLPGLGIAAV</sequence>
<proteinExistence type="predicted"/>
<dbReference type="KEGG" id="bcai:K788_0005366"/>
<dbReference type="Proteomes" id="UP000019146">
    <property type="component" value="Chromosome 2"/>
</dbReference>